<evidence type="ECO:0000313" key="3">
    <source>
        <dbReference type="Proteomes" id="UP000780801"/>
    </source>
</evidence>
<dbReference type="Proteomes" id="UP000780801">
    <property type="component" value="Unassembled WGS sequence"/>
</dbReference>
<sequence length="458" mass="47680">MASDLRTSARDLMALAQKVGVVLQRHCDKLFNEVESAESSLSQDEQTALSDRCQHALDLRRQIRDSSKALKSALDHVEDIEDDDEPRILKKSMDTLQALVRSGLQIASEADAKAVVSTQAHSPEVTPDESVKNHTTSSSTHAISAKPGGMPVMIPGAPATLSGSIHRHPLGLFSTSPNFAAHTAFSTTARNGTPPGTSKLATTMSKLTTPTEAPSIPLPPPNIPTRAKESIKSTTQPKPSVMMAVDDGPLSIAATTPSPTTTKPLVKETRPSTRRRQGSDGASSILSSASFMTAQTSFSEAPPSTPSGTTHSKQPPAKLITDTVQKTTPPPSTQPRRVPRGLFTSSLASSGGDAPSFHSAQSHGSVLSSNGHAVDIKGKGIAVEFPPHPSTEARSTLVDNGPSSTLGMLAESTDSRSSASSPSEQNSSPTTSTATPASPSTFSPPPTPTSSGKPTSAR</sequence>
<organism evidence="2 3">
    <name type="scientific">Lunasporangiospora selenospora</name>
    <dbReference type="NCBI Taxonomy" id="979761"/>
    <lineage>
        <taxon>Eukaryota</taxon>
        <taxon>Fungi</taxon>
        <taxon>Fungi incertae sedis</taxon>
        <taxon>Mucoromycota</taxon>
        <taxon>Mortierellomycotina</taxon>
        <taxon>Mortierellomycetes</taxon>
        <taxon>Mortierellales</taxon>
        <taxon>Mortierellaceae</taxon>
        <taxon>Lunasporangiospora</taxon>
    </lineage>
</organism>
<evidence type="ECO:0000313" key="2">
    <source>
        <dbReference type="EMBL" id="KAF9581809.1"/>
    </source>
</evidence>
<feature type="region of interest" description="Disordered" evidence="1">
    <location>
        <begin position="118"/>
        <end position="150"/>
    </location>
</feature>
<dbReference type="OrthoDB" id="10254720at2759"/>
<feature type="non-terminal residue" evidence="2">
    <location>
        <position position="1"/>
    </location>
</feature>
<accession>A0A9P6FUS0</accession>
<protein>
    <submittedName>
        <fullName evidence="2">Uncharacterized protein</fullName>
    </submittedName>
</protein>
<feature type="compositionally biased region" description="Polar residues" evidence="1">
    <location>
        <begin position="358"/>
        <end position="371"/>
    </location>
</feature>
<dbReference type="AlphaFoldDB" id="A0A9P6FUS0"/>
<feature type="compositionally biased region" description="Low complexity" evidence="1">
    <location>
        <begin position="279"/>
        <end position="290"/>
    </location>
</feature>
<evidence type="ECO:0000256" key="1">
    <source>
        <dbReference type="SAM" id="MobiDB-lite"/>
    </source>
</evidence>
<feature type="compositionally biased region" description="Low complexity" evidence="1">
    <location>
        <begin position="449"/>
        <end position="458"/>
    </location>
</feature>
<reference evidence="2" key="1">
    <citation type="journal article" date="2020" name="Fungal Divers.">
        <title>Resolving the Mortierellaceae phylogeny through synthesis of multi-gene phylogenetics and phylogenomics.</title>
        <authorList>
            <person name="Vandepol N."/>
            <person name="Liber J."/>
            <person name="Desiro A."/>
            <person name="Na H."/>
            <person name="Kennedy M."/>
            <person name="Barry K."/>
            <person name="Grigoriev I.V."/>
            <person name="Miller A.N."/>
            <person name="O'Donnell K."/>
            <person name="Stajich J.E."/>
            <person name="Bonito G."/>
        </authorList>
    </citation>
    <scope>NUCLEOTIDE SEQUENCE</scope>
    <source>
        <strain evidence="2">KOD1015</strain>
    </source>
</reference>
<comment type="caution">
    <text evidence="2">The sequence shown here is derived from an EMBL/GenBank/DDBJ whole genome shotgun (WGS) entry which is preliminary data.</text>
</comment>
<keyword evidence="3" id="KW-1185">Reference proteome</keyword>
<name>A0A9P6FUS0_9FUNG</name>
<feature type="region of interest" description="Disordered" evidence="1">
    <location>
        <begin position="209"/>
        <end position="458"/>
    </location>
</feature>
<feature type="compositionally biased region" description="Low complexity" evidence="1">
    <location>
        <begin position="415"/>
        <end position="441"/>
    </location>
</feature>
<feature type="compositionally biased region" description="Polar residues" evidence="1">
    <location>
        <begin position="392"/>
        <end position="406"/>
    </location>
</feature>
<dbReference type="EMBL" id="JAABOA010001315">
    <property type="protein sequence ID" value="KAF9581809.1"/>
    <property type="molecule type" value="Genomic_DNA"/>
</dbReference>
<proteinExistence type="predicted"/>
<feature type="compositionally biased region" description="Low complexity" evidence="1">
    <location>
        <begin position="255"/>
        <end position="264"/>
    </location>
</feature>
<gene>
    <name evidence="2" type="ORF">BGW38_001044</name>
</gene>